<dbReference type="GeneID" id="112687199"/>
<dbReference type="PANTHER" id="PTHR45749:SF23">
    <property type="entry name" value="ZINC FINGER MYM-TYPE PROTEIN 1-LIKE"/>
    <property type="match status" value="1"/>
</dbReference>
<dbReference type="SMART" id="SM00597">
    <property type="entry name" value="ZnF_TTF"/>
    <property type="match status" value="1"/>
</dbReference>
<dbReference type="InterPro" id="IPR006580">
    <property type="entry name" value="Znf_TTF"/>
</dbReference>
<evidence type="ECO:0000256" key="1">
    <source>
        <dbReference type="SAM" id="MobiDB-lite"/>
    </source>
</evidence>
<dbReference type="PANTHER" id="PTHR45749">
    <property type="match status" value="1"/>
</dbReference>
<evidence type="ECO:0000313" key="4">
    <source>
        <dbReference type="RefSeq" id="XP_025415572.1"/>
    </source>
</evidence>
<dbReference type="AlphaFoldDB" id="A0A8B8FXN5"/>
<accession>A0A8B8FXN5</accession>
<reference evidence="4" key="1">
    <citation type="submission" date="2025-08" db="UniProtKB">
        <authorList>
            <consortium name="RefSeq"/>
        </authorList>
    </citation>
    <scope>IDENTIFICATION</scope>
    <source>
        <tissue evidence="4">Whole body</tissue>
    </source>
</reference>
<dbReference type="SUPFAM" id="SSF53098">
    <property type="entry name" value="Ribonuclease H-like"/>
    <property type="match status" value="1"/>
</dbReference>
<name>A0A8B8FXN5_9HEMI</name>
<keyword evidence="3" id="KW-1185">Reference proteome</keyword>
<feature type="domain" description="TTF-type" evidence="2">
    <location>
        <begin position="96"/>
        <end position="174"/>
    </location>
</feature>
<gene>
    <name evidence="4" type="primary">LOC112687199</name>
</gene>
<dbReference type="OrthoDB" id="6600042at2759"/>
<dbReference type="Proteomes" id="UP000694846">
    <property type="component" value="Unplaced"/>
</dbReference>
<dbReference type="RefSeq" id="XP_025415572.1">
    <property type="nucleotide sequence ID" value="XM_025559787.1"/>
</dbReference>
<protein>
    <submittedName>
        <fullName evidence="4">Zinc finger MYM-type protein 1-like</fullName>
    </submittedName>
</protein>
<evidence type="ECO:0000259" key="2">
    <source>
        <dbReference type="SMART" id="SM00597"/>
    </source>
</evidence>
<feature type="region of interest" description="Disordered" evidence="1">
    <location>
        <begin position="1"/>
        <end position="34"/>
    </location>
</feature>
<dbReference type="InterPro" id="IPR025398">
    <property type="entry name" value="DUF4371"/>
</dbReference>
<dbReference type="InterPro" id="IPR012337">
    <property type="entry name" value="RNaseH-like_sf"/>
</dbReference>
<organism evidence="3 4">
    <name type="scientific">Sipha flava</name>
    <name type="common">yellow sugarcane aphid</name>
    <dbReference type="NCBI Taxonomy" id="143950"/>
    <lineage>
        <taxon>Eukaryota</taxon>
        <taxon>Metazoa</taxon>
        <taxon>Ecdysozoa</taxon>
        <taxon>Arthropoda</taxon>
        <taxon>Hexapoda</taxon>
        <taxon>Insecta</taxon>
        <taxon>Pterygota</taxon>
        <taxon>Neoptera</taxon>
        <taxon>Paraneoptera</taxon>
        <taxon>Hemiptera</taxon>
        <taxon>Sternorrhyncha</taxon>
        <taxon>Aphidomorpha</taxon>
        <taxon>Aphidoidea</taxon>
        <taxon>Aphididae</taxon>
        <taxon>Sipha</taxon>
    </lineage>
</organism>
<evidence type="ECO:0000313" key="3">
    <source>
        <dbReference type="Proteomes" id="UP000694846"/>
    </source>
</evidence>
<dbReference type="Pfam" id="PF14291">
    <property type="entry name" value="DUF4371"/>
    <property type="match status" value="1"/>
</dbReference>
<sequence>MSTPSSFKETVFLNDSSSSVHSHEPVEQSMSSPSSFKETEIEFEDDPAAFSQIKVLTPDLIDYFFKKGPSQPSSNDLPSKIFPKDIHGRCFHENLYWKNSFSGELSRRKWLSYSKKLNKIFCHYCALFGKNEQINWSREGFSNWKNASARIVVHETSEAHIMASLKAIYRKAAFPLIPSLTEKSAMIAIQNKEIVSHLIDITLFLGRHCLSFRGHREGWKDEIRGNFKDLAILLAKYSPPLAMHINEIQNCGRKTQNFLSWQRQNQLIPAISTNIKNVIQQELFNAHYFSISLDSTFDISKKEQLSMVIRYINKKTGIVCERLIAVRQAISTTRRHLFTMFEEICGELNLNWKEFLVGQSFDGAASMRGQYNGLQSFIKEQNQCATYVWCWAHRFNLVIVDAVSCCIEARDLFGNLEMLYDFIGSSKHRVNLYSSYQKKNYPGKPLRQLQRVETTRWSSHASALQTTFDTFDAIIDTLHSLEIDDASHRVCSVKANGLMEYLLSERFVLTGMLFIKIFDMTSPLSKFLQKKNIDLLAAVNYVQNILTRIKNLRNDIKFGNLNILTTQISERFNENLSPLYKDISLFQRKRLREVEKLSSSLPVDAFNAFGSIYGKFCSADILRKESTVLKFSSASPERAFSKLKLIKNRLRSTLSEDRLEGLMLITCERDVPHYKPLGPFTVNTKFFHPSSSFNSSILLQITIK</sequence>
<proteinExistence type="predicted"/>